<keyword evidence="2" id="KW-1185">Reference proteome</keyword>
<gene>
    <name evidence="1" type="primary">AGPAT3_1</name>
    <name evidence="1" type="ORF">P7K49_032468</name>
</gene>
<evidence type="ECO:0000313" key="2">
    <source>
        <dbReference type="Proteomes" id="UP001266305"/>
    </source>
</evidence>
<dbReference type="Proteomes" id="UP001266305">
    <property type="component" value="Unassembled WGS sequence"/>
</dbReference>
<sequence>DALQEMYNQKGVFPGEQFKPARRPWTLLNFLSWATVLLSPLFSFVLGVFASGSPLLILTFLGFVGA</sequence>
<keyword evidence="1" id="KW-0808">Transferase</keyword>
<keyword evidence="1" id="KW-0012">Acyltransferase</keyword>
<comment type="caution">
    <text evidence="1">The sequence shown here is derived from an EMBL/GenBank/DDBJ whole genome shotgun (WGS) entry which is preliminary data.</text>
</comment>
<accession>A0ABQ9TYB4</accession>
<protein>
    <submittedName>
        <fullName evidence="1">1-acyl-sn-glycerol-3-phosphate acyltransferase gamma</fullName>
    </submittedName>
</protein>
<evidence type="ECO:0000313" key="1">
    <source>
        <dbReference type="EMBL" id="KAK2089802.1"/>
    </source>
</evidence>
<feature type="non-terminal residue" evidence="1">
    <location>
        <position position="1"/>
    </location>
</feature>
<feature type="non-terminal residue" evidence="1">
    <location>
        <position position="66"/>
    </location>
</feature>
<organism evidence="1 2">
    <name type="scientific">Saguinus oedipus</name>
    <name type="common">Cotton-top tamarin</name>
    <name type="synonym">Oedipomidas oedipus</name>
    <dbReference type="NCBI Taxonomy" id="9490"/>
    <lineage>
        <taxon>Eukaryota</taxon>
        <taxon>Metazoa</taxon>
        <taxon>Chordata</taxon>
        <taxon>Craniata</taxon>
        <taxon>Vertebrata</taxon>
        <taxon>Euteleostomi</taxon>
        <taxon>Mammalia</taxon>
        <taxon>Eutheria</taxon>
        <taxon>Euarchontoglires</taxon>
        <taxon>Primates</taxon>
        <taxon>Haplorrhini</taxon>
        <taxon>Platyrrhini</taxon>
        <taxon>Cebidae</taxon>
        <taxon>Callitrichinae</taxon>
        <taxon>Saguinus</taxon>
    </lineage>
</organism>
<dbReference type="EMBL" id="JASSZA010000018">
    <property type="protein sequence ID" value="KAK2089802.1"/>
    <property type="molecule type" value="Genomic_DNA"/>
</dbReference>
<dbReference type="GO" id="GO:0016746">
    <property type="term" value="F:acyltransferase activity"/>
    <property type="evidence" value="ECO:0007669"/>
    <property type="project" value="UniProtKB-KW"/>
</dbReference>
<name>A0ABQ9TYB4_SAGOE</name>
<proteinExistence type="predicted"/>
<reference evidence="1 2" key="1">
    <citation type="submission" date="2023-05" db="EMBL/GenBank/DDBJ databases">
        <title>B98-5 Cell Line De Novo Hybrid Assembly: An Optical Mapping Approach.</title>
        <authorList>
            <person name="Kananen K."/>
            <person name="Auerbach J.A."/>
            <person name="Kautto E."/>
            <person name="Blachly J.S."/>
        </authorList>
    </citation>
    <scope>NUCLEOTIDE SEQUENCE [LARGE SCALE GENOMIC DNA]</scope>
    <source>
        <strain evidence="1">B95-8</strain>
        <tissue evidence="1">Cell line</tissue>
    </source>
</reference>